<evidence type="ECO:0000313" key="3">
    <source>
        <dbReference type="Proteomes" id="UP001159427"/>
    </source>
</evidence>
<gene>
    <name evidence="2" type="ORF">PEVE_00016451</name>
</gene>
<dbReference type="EMBL" id="CALNXI010002296">
    <property type="protein sequence ID" value="CAH3185941.1"/>
    <property type="molecule type" value="Genomic_DNA"/>
</dbReference>
<accession>A0ABN8S2H2</accession>
<keyword evidence="3" id="KW-1185">Reference proteome</keyword>
<protein>
    <recommendedName>
        <fullName evidence="1">YqaJ viral recombinase domain-containing protein</fullName>
    </recommendedName>
</protein>
<name>A0ABN8S2H2_9CNID</name>
<organism evidence="2 3">
    <name type="scientific">Porites evermanni</name>
    <dbReference type="NCBI Taxonomy" id="104178"/>
    <lineage>
        <taxon>Eukaryota</taxon>
        <taxon>Metazoa</taxon>
        <taxon>Cnidaria</taxon>
        <taxon>Anthozoa</taxon>
        <taxon>Hexacorallia</taxon>
        <taxon>Scleractinia</taxon>
        <taxon>Fungiina</taxon>
        <taxon>Poritidae</taxon>
        <taxon>Porites</taxon>
    </lineage>
</organism>
<dbReference type="Gene3D" id="3.90.320.10">
    <property type="match status" value="1"/>
</dbReference>
<dbReference type="PANTHER" id="PTHR47526">
    <property type="entry name" value="ATP-DEPENDENT DNA HELICASE"/>
    <property type="match status" value="1"/>
</dbReference>
<dbReference type="InterPro" id="IPR011335">
    <property type="entry name" value="Restrct_endonuc-II-like"/>
</dbReference>
<dbReference type="InterPro" id="IPR019080">
    <property type="entry name" value="YqaJ_viral_recombinase"/>
</dbReference>
<feature type="domain" description="YqaJ viral recombinase" evidence="1">
    <location>
        <begin position="133"/>
        <end position="293"/>
    </location>
</feature>
<evidence type="ECO:0000313" key="2">
    <source>
        <dbReference type="EMBL" id="CAH3185941.1"/>
    </source>
</evidence>
<dbReference type="InterPro" id="IPR011604">
    <property type="entry name" value="PDDEXK-like_dom_sf"/>
</dbReference>
<reference evidence="2 3" key="1">
    <citation type="submission" date="2022-05" db="EMBL/GenBank/DDBJ databases">
        <authorList>
            <consortium name="Genoscope - CEA"/>
            <person name="William W."/>
        </authorList>
    </citation>
    <scope>NUCLEOTIDE SEQUENCE [LARGE SCALE GENOMIC DNA]</scope>
</reference>
<dbReference type="PANTHER" id="PTHR47526:SF3">
    <property type="entry name" value="PHD-TYPE DOMAIN-CONTAINING PROTEIN"/>
    <property type="match status" value="1"/>
</dbReference>
<comment type="caution">
    <text evidence="2">The sequence shown here is derived from an EMBL/GenBank/DDBJ whole genome shotgun (WGS) entry which is preliminary data.</text>
</comment>
<dbReference type="Proteomes" id="UP001159427">
    <property type="component" value="Unassembled WGS sequence"/>
</dbReference>
<evidence type="ECO:0000259" key="1">
    <source>
        <dbReference type="Pfam" id="PF09588"/>
    </source>
</evidence>
<dbReference type="Pfam" id="PF09588">
    <property type="entry name" value="YqaJ"/>
    <property type="match status" value="1"/>
</dbReference>
<proteinExistence type="predicted"/>
<dbReference type="SUPFAM" id="SSF52980">
    <property type="entry name" value="Restriction endonuclease-like"/>
    <property type="match status" value="1"/>
</dbReference>
<dbReference type="CDD" id="cd22343">
    <property type="entry name" value="PDDEXK_lambda_exonuclease-like"/>
    <property type="match status" value="1"/>
</dbReference>
<sequence length="342" mass="39123">MKINDVPHIVWICAKKESGEIHKASRPAVSAKRKLFVPLKGKDIDTQGNNRKHMFEELKKTLPNGCFTSFYERDYETDVSSEVPVVSNANLLTKLATTCKSVDEFLSQMPALTDVQVQQIETETRGQADNAMWANQRKGRITASNFYYVFTRVNTIKANPSINHNVEPLLRKIMGYDASKAHNIPALNHGKEYEPIAKEKYISLMKCNHKEFTFSESGLFVDCKLPYLGASPDLLVHCSCCGMGLSEMKSPFSIVNEIASAKNLPYLVEHDNVTMLRKEHAYYAQIQGQLALARRTYCDFFVFTCVGYFMQRIYFDESYWHKLVNNLNFFFKNYVASELLSH</sequence>